<dbReference type="OrthoDB" id="9810688at2"/>
<evidence type="ECO:0000256" key="1">
    <source>
        <dbReference type="ARBA" id="ARBA00022485"/>
    </source>
</evidence>
<dbReference type="InterPro" id="IPR050157">
    <property type="entry name" value="PSI_iron-sulfur_center"/>
</dbReference>
<sequence>MSGLKIYRSLAEKFVFKSMFPNVLVTDSLLALVKFLFDEQEAKVLNALSFAPKPAKTVARYANLPLETVRPILEDLGDRFMILRLTMAGVPVYNLLPLAPGIFESQMIRSKNDGENASYYREFARLFEDVYHEYMLYFKDKAKGKDLRFGRIVPIEKSLEATTGIMPLATDRYSEIVERNRSFSLVDVCACRTHQEYLGQGCGRAMHACSAMGWLADLAIDKGIARRVSREEFLEAKAAAVEAGLVNMVDNLEDPMQVCSCCTCCCGVMRILKEYNIPTIIAKSHFEASVDAEKCIGCSQCVEICPMEAVSLADNKAVIDHSRCIGCGLCVPKCSKAKAISLKERYGHKPPSKDVLAYAAERIEELKGIQKSLLPRLTLGAGSLLYQLSPKQLTGPRYKPPKS</sequence>
<proteinExistence type="predicted"/>
<keyword evidence="7" id="KW-1185">Reference proteome</keyword>
<feature type="domain" description="4Fe-4S ferredoxin-type" evidence="5">
    <location>
        <begin position="316"/>
        <end position="345"/>
    </location>
</feature>
<name>A0A1M6PTU4_9BACT</name>
<evidence type="ECO:0000256" key="4">
    <source>
        <dbReference type="ARBA" id="ARBA00023014"/>
    </source>
</evidence>
<keyword evidence="2" id="KW-0479">Metal-binding</keyword>
<dbReference type="PANTHER" id="PTHR24960">
    <property type="entry name" value="PHOTOSYSTEM I IRON-SULFUR CENTER-RELATED"/>
    <property type="match status" value="1"/>
</dbReference>
<dbReference type="InterPro" id="IPR017896">
    <property type="entry name" value="4Fe4S_Fe-S-bd"/>
</dbReference>
<keyword evidence="3" id="KW-0408">Iron</keyword>
<dbReference type="GO" id="GO:0046872">
    <property type="term" value="F:metal ion binding"/>
    <property type="evidence" value="ECO:0007669"/>
    <property type="project" value="UniProtKB-KW"/>
</dbReference>
<evidence type="ECO:0000313" key="7">
    <source>
        <dbReference type="Proteomes" id="UP000183994"/>
    </source>
</evidence>
<dbReference type="Proteomes" id="UP000183994">
    <property type="component" value="Unassembled WGS sequence"/>
</dbReference>
<evidence type="ECO:0000259" key="5">
    <source>
        <dbReference type="PROSITE" id="PS51379"/>
    </source>
</evidence>
<accession>A0A1M6PTU4</accession>
<dbReference type="RefSeq" id="WP_073476890.1">
    <property type="nucleotide sequence ID" value="NZ_FQZU01000018.1"/>
</dbReference>
<dbReference type="PROSITE" id="PS00198">
    <property type="entry name" value="4FE4S_FER_1"/>
    <property type="match status" value="1"/>
</dbReference>
<dbReference type="InterPro" id="IPR017900">
    <property type="entry name" value="4Fe4S_Fe_S_CS"/>
</dbReference>
<dbReference type="EMBL" id="FQZU01000018">
    <property type="protein sequence ID" value="SHK11331.1"/>
    <property type="molecule type" value="Genomic_DNA"/>
</dbReference>
<keyword evidence="1" id="KW-0004">4Fe-4S</keyword>
<dbReference type="STRING" id="1121393.SAMN02745216_02901"/>
<dbReference type="GO" id="GO:0051539">
    <property type="term" value="F:4 iron, 4 sulfur cluster binding"/>
    <property type="evidence" value="ECO:0007669"/>
    <property type="project" value="UniProtKB-KW"/>
</dbReference>
<feature type="domain" description="4Fe-4S ferredoxin-type" evidence="5">
    <location>
        <begin position="286"/>
        <end position="315"/>
    </location>
</feature>
<dbReference type="AlphaFoldDB" id="A0A1M6PTU4"/>
<organism evidence="6 7">
    <name type="scientific">Desulfatibacillum alkenivorans DSM 16219</name>
    <dbReference type="NCBI Taxonomy" id="1121393"/>
    <lineage>
        <taxon>Bacteria</taxon>
        <taxon>Pseudomonadati</taxon>
        <taxon>Thermodesulfobacteriota</taxon>
        <taxon>Desulfobacteria</taxon>
        <taxon>Desulfobacterales</taxon>
        <taxon>Desulfatibacillaceae</taxon>
        <taxon>Desulfatibacillum</taxon>
    </lineage>
</organism>
<evidence type="ECO:0000256" key="2">
    <source>
        <dbReference type="ARBA" id="ARBA00022723"/>
    </source>
</evidence>
<dbReference type="PANTHER" id="PTHR24960:SF79">
    <property type="entry name" value="PHOTOSYSTEM I IRON-SULFUR CENTER"/>
    <property type="match status" value="1"/>
</dbReference>
<dbReference type="Gene3D" id="3.30.70.20">
    <property type="match status" value="1"/>
</dbReference>
<dbReference type="PROSITE" id="PS51379">
    <property type="entry name" value="4FE4S_FER_2"/>
    <property type="match status" value="2"/>
</dbReference>
<keyword evidence="4" id="KW-0411">Iron-sulfur</keyword>
<dbReference type="Pfam" id="PF12838">
    <property type="entry name" value="Fer4_7"/>
    <property type="match status" value="1"/>
</dbReference>
<evidence type="ECO:0000313" key="6">
    <source>
        <dbReference type="EMBL" id="SHK11331.1"/>
    </source>
</evidence>
<gene>
    <name evidence="6" type="ORF">SAMN02745216_02901</name>
</gene>
<evidence type="ECO:0000256" key="3">
    <source>
        <dbReference type="ARBA" id="ARBA00023004"/>
    </source>
</evidence>
<dbReference type="SUPFAM" id="SSF54862">
    <property type="entry name" value="4Fe-4S ferredoxins"/>
    <property type="match status" value="1"/>
</dbReference>
<reference evidence="7" key="1">
    <citation type="submission" date="2016-11" db="EMBL/GenBank/DDBJ databases">
        <authorList>
            <person name="Varghese N."/>
            <person name="Submissions S."/>
        </authorList>
    </citation>
    <scope>NUCLEOTIDE SEQUENCE [LARGE SCALE GENOMIC DNA]</scope>
    <source>
        <strain evidence="7">DSM 16219</strain>
    </source>
</reference>
<protein>
    <submittedName>
        <fullName evidence="6">4Fe-4S dicluster domain-containing protein</fullName>
    </submittedName>
</protein>